<accession>X1PK38</accession>
<dbReference type="EMBL" id="BARV01042024">
    <property type="protein sequence ID" value="GAI56208.1"/>
    <property type="molecule type" value="Genomic_DNA"/>
</dbReference>
<feature type="non-terminal residue" evidence="1">
    <location>
        <position position="1"/>
    </location>
</feature>
<reference evidence="1" key="1">
    <citation type="journal article" date="2014" name="Front. Microbiol.">
        <title>High frequency of phylogenetically diverse reductive dehalogenase-homologous genes in deep subseafloor sedimentary metagenomes.</title>
        <authorList>
            <person name="Kawai M."/>
            <person name="Futagami T."/>
            <person name="Toyoda A."/>
            <person name="Takaki Y."/>
            <person name="Nishi S."/>
            <person name="Hori S."/>
            <person name="Arai W."/>
            <person name="Tsubouchi T."/>
            <person name="Morono Y."/>
            <person name="Uchiyama I."/>
            <person name="Ito T."/>
            <person name="Fujiyama A."/>
            <person name="Inagaki F."/>
            <person name="Takami H."/>
        </authorList>
    </citation>
    <scope>NUCLEOTIDE SEQUENCE</scope>
    <source>
        <strain evidence="1">Expedition CK06-06</strain>
    </source>
</reference>
<organism evidence="1">
    <name type="scientific">marine sediment metagenome</name>
    <dbReference type="NCBI Taxonomy" id="412755"/>
    <lineage>
        <taxon>unclassified sequences</taxon>
        <taxon>metagenomes</taxon>
        <taxon>ecological metagenomes</taxon>
    </lineage>
</organism>
<name>X1PK38_9ZZZZ</name>
<gene>
    <name evidence="1" type="ORF">S06H3_63374</name>
</gene>
<proteinExistence type="predicted"/>
<dbReference type="AlphaFoldDB" id="X1PK38"/>
<evidence type="ECO:0000313" key="1">
    <source>
        <dbReference type="EMBL" id="GAI56208.1"/>
    </source>
</evidence>
<sequence>YQGEAGVCPICHDRIIRIHKDNETVECGTCGMTGKLSIEDGKIKVHFPEEQINWIRSGASGHAAYEILPSKDYFQKLKPLLKEGREKYRQYLHIERELAKSGGGG</sequence>
<comment type="caution">
    <text evidence="1">The sequence shown here is derived from an EMBL/GenBank/DDBJ whole genome shotgun (WGS) entry which is preliminary data.</text>
</comment>
<protein>
    <submittedName>
        <fullName evidence="1">Uncharacterized protein</fullName>
    </submittedName>
</protein>